<proteinExistence type="predicted"/>
<dbReference type="Pfam" id="PF18443">
    <property type="entry name" value="Tli4_N"/>
    <property type="match status" value="1"/>
</dbReference>
<dbReference type="InterPro" id="IPR040761">
    <property type="entry name" value="Tli4_N"/>
</dbReference>
<dbReference type="PROSITE" id="PS51257">
    <property type="entry name" value="PROKAR_LIPOPROTEIN"/>
    <property type="match status" value="1"/>
</dbReference>
<feature type="domain" description="Tle cognate immunity protein 4 C-terminal" evidence="2">
    <location>
        <begin position="205"/>
        <end position="378"/>
    </location>
</feature>
<keyword evidence="5" id="KW-1185">Reference proteome</keyword>
<evidence type="ECO:0000259" key="2">
    <source>
        <dbReference type="Pfam" id="PF18426"/>
    </source>
</evidence>
<evidence type="ECO:0000256" key="1">
    <source>
        <dbReference type="SAM" id="SignalP"/>
    </source>
</evidence>
<evidence type="ECO:0008006" key="6">
    <source>
        <dbReference type="Google" id="ProtNLM"/>
    </source>
</evidence>
<organism evidence="4 5">
    <name type="scientific">Salinicola acroporae</name>
    <dbReference type="NCBI Taxonomy" id="1541440"/>
    <lineage>
        <taxon>Bacteria</taxon>
        <taxon>Pseudomonadati</taxon>
        <taxon>Pseudomonadota</taxon>
        <taxon>Gammaproteobacteria</taxon>
        <taxon>Oceanospirillales</taxon>
        <taxon>Halomonadaceae</taxon>
        <taxon>Salinicola</taxon>
    </lineage>
</organism>
<comment type="caution">
    <text evidence="4">The sequence shown here is derived from an EMBL/GenBank/DDBJ whole genome shotgun (WGS) entry which is preliminary data.</text>
</comment>
<dbReference type="Pfam" id="PF18426">
    <property type="entry name" value="Tli4_C"/>
    <property type="match status" value="1"/>
</dbReference>
<keyword evidence="1" id="KW-0732">Signal</keyword>
<feature type="chain" id="PRO_5046704941" description="Tle cognate immunity protein 4 C-terminal domain-containing protein" evidence="1">
    <location>
        <begin position="33"/>
        <end position="380"/>
    </location>
</feature>
<name>A0ABT6I1V3_9GAMM</name>
<reference evidence="4" key="1">
    <citation type="journal article" date="2015" name="Antonie Van Leeuwenhoek">
        <title>Comparative 16S rRNA signatures and multilocus sequence analysis for the genus Salinicola and description of Salinicola acroporae sp. nov., isolated from coral Acropora digitifera.</title>
        <authorList>
            <person name="Lepcha R.T."/>
            <person name="Poddar A."/>
            <person name="Schumann P."/>
            <person name="Das S.K."/>
        </authorList>
    </citation>
    <scope>NUCLEOTIDE SEQUENCE</scope>
    <source>
        <strain evidence="4">S4-41</strain>
    </source>
</reference>
<sequence length="380" mass="42762">MEMKIVRTLRMITRWRAPLMSAILLLATACGAPEQGVPEMNDQERQTVETYTETQAPVCIGRFQVDMPSQLKPSFSSLTVNEAKISAKSSSRQMFEHLIDKRKAELEAMHTVDAGDQPFLKRIIHVSDDMVFIDRNESPHKPDAARLLEGYKFAGLTMFSVKLTAIDVDDEKYREQWKLRQSNKSERLKQVEYLLNHLSPRKAGEVPERPGLCFEHGFLAGGADETIPGAAVPTHKEQVGIRFSDNKNRDIYIHFYTDSIIAEEDTLLDRTNQAERALANDQHFSVLRKGEVDLDGIDQAEEWLSAGTTDENVKGNYFNLEANSRKGSPGTPYIDISLRNGQFAHGEEHPTIDQASLTNAEAVGLWDAITRTFKPRPGAF</sequence>
<dbReference type="InterPro" id="IPR041290">
    <property type="entry name" value="Tli4_C"/>
</dbReference>
<evidence type="ECO:0000313" key="4">
    <source>
        <dbReference type="EMBL" id="MDH4571506.1"/>
    </source>
</evidence>
<evidence type="ECO:0000313" key="5">
    <source>
        <dbReference type="Proteomes" id="UP001162135"/>
    </source>
</evidence>
<accession>A0ABT6I1V3</accession>
<feature type="signal peptide" evidence="1">
    <location>
        <begin position="1"/>
        <end position="32"/>
    </location>
</feature>
<protein>
    <recommendedName>
        <fullName evidence="6">Tle cognate immunity protein 4 C-terminal domain-containing protein</fullName>
    </recommendedName>
</protein>
<reference evidence="4" key="2">
    <citation type="submission" date="2017-11" db="EMBL/GenBank/DDBJ databases">
        <authorList>
            <person name="Das S.K."/>
        </authorList>
    </citation>
    <scope>NUCLEOTIDE SEQUENCE</scope>
    <source>
        <strain evidence="4">S4-41</strain>
    </source>
</reference>
<dbReference type="Proteomes" id="UP001162135">
    <property type="component" value="Unassembled WGS sequence"/>
</dbReference>
<dbReference type="EMBL" id="PGFS01000001">
    <property type="protein sequence ID" value="MDH4571506.1"/>
    <property type="molecule type" value="Genomic_DNA"/>
</dbReference>
<gene>
    <name evidence="4" type="ORF">CUR86_02850</name>
</gene>
<feature type="domain" description="Tle cognate immunity protein 4 N-terminal" evidence="3">
    <location>
        <begin position="57"/>
        <end position="201"/>
    </location>
</feature>
<evidence type="ECO:0000259" key="3">
    <source>
        <dbReference type="Pfam" id="PF18443"/>
    </source>
</evidence>